<protein>
    <recommendedName>
        <fullName evidence="3">DUF868 domain-containing protein</fullName>
    </recommendedName>
</protein>
<keyword evidence="2" id="KW-1185">Reference proteome</keyword>
<comment type="caution">
    <text evidence="1">The sequence shown here is derived from an EMBL/GenBank/DDBJ whole genome shotgun (WGS) entry which is preliminary data.</text>
</comment>
<evidence type="ECO:0008006" key="3">
    <source>
        <dbReference type="Google" id="ProtNLM"/>
    </source>
</evidence>
<dbReference type="Pfam" id="PF05910">
    <property type="entry name" value="DUF868"/>
    <property type="match status" value="1"/>
</dbReference>
<name>A0A200PT17_MACCD</name>
<dbReference type="PANTHER" id="PTHR31972">
    <property type="entry name" value="EXPRESSED PROTEIN"/>
    <property type="match status" value="1"/>
</dbReference>
<dbReference type="InParanoid" id="A0A200PT17"/>
<dbReference type="OrthoDB" id="1894291at2759"/>
<dbReference type="PANTHER" id="PTHR31972:SF3">
    <property type="entry name" value="OS09G0416600 PROTEIN"/>
    <property type="match status" value="1"/>
</dbReference>
<sequence>MPENSSPFPYCFRPTTTTTTTVDLHPSSIPVSISPPTSGNPNLTTCLYQTDLGPISLTWHRNVIGRSLQIDLRFGATENDVSSSFHLHIKPFLFWRKNGTKKFDFKNSTKKIQIFWNLNKAKFGSDPEPKSGFYVAVLVEGVMILLIGDSQNEAYNRTKAKKPENTQVLILRREHVFGTRFYSTKARFGGKTRDISIDCSVEDEPGLCFSIDGEKVLEIKKLKWKFRGNEKIEIDGIPIHVSWDVYNWLFKGVNEGHAVFLFRFENLGFEVEEEEEEMMSEKVSGMISCGFGINGFERCRLKKRSYKTRSSSSSSMSSSVSSGCSSSVMEWANMEETELQTGPSGFSLLIYAWKS</sequence>
<gene>
    <name evidence="1" type="ORF">BVC80_1797g46</name>
</gene>
<dbReference type="Proteomes" id="UP000195402">
    <property type="component" value="Unassembled WGS sequence"/>
</dbReference>
<evidence type="ECO:0000313" key="2">
    <source>
        <dbReference type="Proteomes" id="UP000195402"/>
    </source>
</evidence>
<accession>A0A200PT17</accession>
<dbReference type="FunCoup" id="A0A200PT17">
    <property type="interactions" value="417"/>
</dbReference>
<dbReference type="AlphaFoldDB" id="A0A200PT17"/>
<evidence type="ECO:0000313" key="1">
    <source>
        <dbReference type="EMBL" id="OVA01354.1"/>
    </source>
</evidence>
<proteinExistence type="predicted"/>
<dbReference type="OMA" id="IQIDCGY"/>
<dbReference type="STRING" id="56857.A0A200PT17"/>
<organism evidence="1 2">
    <name type="scientific">Macleaya cordata</name>
    <name type="common">Five-seeded plume-poppy</name>
    <name type="synonym">Bocconia cordata</name>
    <dbReference type="NCBI Taxonomy" id="56857"/>
    <lineage>
        <taxon>Eukaryota</taxon>
        <taxon>Viridiplantae</taxon>
        <taxon>Streptophyta</taxon>
        <taxon>Embryophyta</taxon>
        <taxon>Tracheophyta</taxon>
        <taxon>Spermatophyta</taxon>
        <taxon>Magnoliopsida</taxon>
        <taxon>Ranunculales</taxon>
        <taxon>Papaveraceae</taxon>
        <taxon>Papaveroideae</taxon>
        <taxon>Macleaya</taxon>
    </lineage>
</organism>
<reference evidence="1 2" key="1">
    <citation type="journal article" date="2017" name="Mol. Plant">
        <title>The Genome of Medicinal Plant Macleaya cordata Provides New Insights into Benzylisoquinoline Alkaloids Metabolism.</title>
        <authorList>
            <person name="Liu X."/>
            <person name="Liu Y."/>
            <person name="Huang P."/>
            <person name="Ma Y."/>
            <person name="Qing Z."/>
            <person name="Tang Q."/>
            <person name="Cao H."/>
            <person name="Cheng P."/>
            <person name="Zheng Y."/>
            <person name="Yuan Z."/>
            <person name="Zhou Y."/>
            <person name="Liu J."/>
            <person name="Tang Z."/>
            <person name="Zhuo Y."/>
            <person name="Zhang Y."/>
            <person name="Yu L."/>
            <person name="Huang J."/>
            <person name="Yang P."/>
            <person name="Peng Q."/>
            <person name="Zhang J."/>
            <person name="Jiang W."/>
            <person name="Zhang Z."/>
            <person name="Lin K."/>
            <person name="Ro D.K."/>
            <person name="Chen X."/>
            <person name="Xiong X."/>
            <person name="Shang Y."/>
            <person name="Huang S."/>
            <person name="Zeng J."/>
        </authorList>
    </citation>
    <scope>NUCLEOTIDE SEQUENCE [LARGE SCALE GENOMIC DNA]</scope>
    <source>
        <strain evidence="2">cv. BLH2017</strain>
        <tissue evidence="1">Root</tissue>
    </source>
</reference>
<dbReference type="EMBL" id="MVGT01004128">
    <property type="protein sequence ID" value="OVA01354.1"/>
    <property type="molecule type" value="Genomic_DNA"/>
</dbReference>
<dbReference type="InterPro" id="IPR008586">
    <property type="entry name" value="DUF868_pln"/>
</dbReference>